<proteinExistence type="predicted"/>
<comment type="caution">
    <text evidence="1">The sequence shown here is derived from an EMBL/GenBank/DDBJ whole genome shotgun (WGS) entry which is preliminary data.</text>
</comment>
<name>A0A845DEH1_9BACT</name>
<protein>
    <submittedName>
        <fullName evidence="1">DUF3179 domain-containing protein</fullName>
    </submittedName>
</protein>
<accession>A0A845DEH1</accession>
<gene>
    <name evidence="1" type="ORF">F4X82_02660</name>
</gene>
<sequence>MKRNYVIPAVLTLTGIGIITSLLLLILLNPFSSSEQPEDAQQHNECTERGLANKEPTLRTTTCKKSVDLKQIFSGGPGKDGIPAIHNPAFVPYDQSPVSDTTRGILTTINNETRFYPYNILAWHEIVNDSAGSTHYAITFCPLCDSGIVFDRTVENETLQFGVSGLLYQSNLLMYDNETESLWSQAGRRAIVGDYTGTQLDVLPFQLLSFQEVKTLYPNGMILSTDTGYNRDYDLTPYSGYLENEEIFFPVSVNDKRFPSKELMYVVPFKNVSLTFPYRQFQEGEQNFIIEGHPITITRIKNEIRATSDGVQYPGYFELWFSWATHNQEHGIVLDINTAE</sequence>
<dbReference type="InterPro" id="IPR021516">
    <property type="entry name" value="DUF3179"/>
</dbReference>
<dbReference type="Pfam" id="PF11376">
    <property type="entry name" value="DUF3179"/>
    <property type="match status" value="1"/>
</dbReference>
<reference evidence="1 2" key="1">
    <citation type="submission" date="2019-09" db="EMBL/GenBank/DDBJ databases">
        <title>Characterisation of the sponge microbiome using genome-centric metagenomics.</title>
        <authorList>
            <person name="Engelberts J.P."/>
            <person name="Robbins S.J."/>
            <person name="De Goeij J.M."/>
            <person name="Aranda M."/>
            <person name="Bell S.C."/>
            <person name="Webster N.S."/>
        </authorList>
    </citation>
    <scope>NUCLEOTIDE SEQUENCE [LARGE SCALE GENOMIC DNA]</scope>
    <source>
        <strain evidence="1">SB0662_bin_43</strain>
    </source>
</reference>
<dbReference type="Proteomes" id="UP000449092">
    <property type="component" value="Unassembled WGS sequence"/>
</dbReference>
<dbReference type="EMBL" id="VXOY01000022">
    <property type="protein sequence ID" value="MYE38391.1"/>
    <property type="molecule type" value="Genomic_DNA"/>
</dbReference>
<dbReference type="AlphaFoldDB" id="A0A845DEH1"/>
<evidence type="ECO:0000313" key="2">
    <source>
        <dbReference type="Proteomes" id="UP000449092"/>
    </source>
</evidence>
<organism evidence="1 2">
    <name type="scientific">Candidatus Spechtbacteria bacterium SB0662_bin_43</name>
    <dbReference type="NCBI Taxonomy" id="2604897"/>
    <lineage>
        <taxon>Bacteria</taxon>
        <taxon>Candidatus Spechtiibacteriota</taxon>
    </lineage>
</organism>
<evidence type="ECO:0000313" key="1">
    <source>
        <dbReference type="EMBL" id="MYE38391.1"/>
    </source>
</evidence>